<name>A0ABN0X4V1_9LACT</name>
<feature type="transmembrane region" description="Helical" evidence="8">
    <location>
        <begin position="220"/>
        <end position="239"/>
    </location>
</feature>
<keyword evidence="7 8" id="KW-0472">Membrane</keyword>
<organism evidence="9 10">
    <name type="scientific">Alkalibacterium iburiense</name>
    <dbReference type="NCBI Taxonomy" id="290589"/>
    <lineage>
        <taxon>Bacteria</taxon>
        <taxon>Bacillati</taxon>
        <taxon>Bacillota</taxon>
        <taxon>Bacilli</taxon>
        <taxon>Lactobacillales</taxon>
        <taxon>Carnobacteriaceae</taxon>
        <taxon>Alkalibacterium</taxon>
    </lineage>
</organism>
<evidence type="ECO:0000313" key="9">
    <source>
        <dbReference type="EMBL" id="GAA0355155.1"/>
    </source>
</evidence>
<protein>
    <submittedName>
        <fullName evidence="9">AI-2E family transporter</fullName>
    </submittedName>
</protein>
<accession>A0ABN0X4V1</accession>
<feature type="transmembrane region" description="Helical" evidence="8">
    <location>
        <begin position="6"/>
        <end position="22"/>
    </location>
</feature>
<evidence type="ECO:0000256" key="7">
    <source>
        <dbReference type="ARBA" id="ARBA00023136"/>
    </source>
</evidence>
<sequence length="335" mass="36936">MTALFMPLLIAGFLYYLMNPIVKFLERIKVKRIIAIAIMMVLLIGIVVLVVLLGIPMLIEQTSNLISGIPDFINMLETYALRVAEEPWMEQVNVESVLANFEIWLSNITGRFLGAIVSGAGNVIQTFTDVAFMAITIPVILFYMLYDGRKFLPFVIDHMPSKYKLNVKEMLVQTDATISSYISGKGMASLIVGVLLFILYTISGFSPALLLSVFAGITNFIPYVGPFIGAAPAVIVGLIESPARGLLAALFVLIVQQFDSNLFTPFFVGKSLSIHPLTVILILLASANIAGLIGMLIGVPVFAIIKTITYYIVRIIKEQKEVKRTNSYTKNQIEN</sequence>
<dbReference type="InterPro" id="IPR002549">
    <property type="entry name" value="AI-2E-like"/>
</dbReference>
<evidence type="ECO:0000256" key="2">
    <source>
        <dbReference type="ARBA" id="ARBA00009773"/>
    </source>
</evidence>
<evidence type="ECO:0000256" key="6">
    <source>
        <dbReference type="ARBA" id="ARBA00022989"/>
    </source>
</evidence>
<proteinExistence type="inferred from homology"/>
<keyword evidence="10" id="KW-1185">Reference proteome</keyword>
<evidence type="ECO:0000256" key="4">
    <source>
        <dbReference type="ARBA" id="ARBA00022475"/>
    </source>
</evidence>
<evidence type="ECO:0000256" key="5">
    <source>
        <dbReference type="ARBA" id="ARBA00022692"/>
    </source>
</evidence>
<evidence type="ECO:0000256" key="3">
    <source>
        <dbReference type="ARBA" id="ARBA00022448"/>
    </source>
</evidence>
<comment type="caution">
    <text evidence="9">The sequence shown here is derived from an EMBL/GenBank/DDBJ whole genome shotgun (WGS) entry which is preliminary data.</text>
</comment>
<dbReference type="PANTHER" id="PTHR21716">
    <property type="entry name" value="TRANSMEMBRANE PROTEIN"/>
    <property type="match status" value="1"/>
</dbReference>
<evidence type="ECO:0000256" key="8">
    <source>
        <dbReference type="SAM" id="Phobius"/>
    </source>
</evidence>
<feature type="transmembrane region" description="Helical" evidence="8">
    <location>
        <begin position="34"/>
        <end position="59"/>
    </location>
</feature>
<evidence type="ECO:0000256" key="1">
    <source>
        <dbReference type="ARBA" id="ARBA00004651"/>
    </source>
</evidence>
<comment type="similarity">
    <text evidence="2">Belongs to the autoinducer-2 exporter (AI-2E) (TC 2.A.86) family.</text>
</comment>
<evidence type="ECO:0000313" key="10">
    <source>
        <dbReference type="Proteomes" id="UP001501166"/>
    </source>
</evidence>
<dbReference type="Proteomes" id="UP001501166">
    <property type="component" value="Unassembled WGS sequence"/>
</dbReference>
<keyword evidence="3" id="KW-0813">Transport</keyword>
<keyword evidence="5 8" id="KW-0812">Transmembrane</keyword>
<dbReference type="PANTHER" id="PTHR21716:SF53">
    <property type="entry name" value="PERMEASE PERM-RELATED"/>
    <property type="match status" value="1"/>
</dbReference>
<gene>
    <name evidence="9" type="ORF">GCM10008932_05200</name>
</gene>
<feature type="transmembrane region" description="Helical" evidence="8">
    <location>
        <begin position="280"/>
        <end position="313"/>
    </location>
</feature>
<comment type="subcellular location">
    <subcellularLocation>
        <location evidence="1">Cell membrane</location>
        <topology evidence="1">Multi-pass membrane protein</topology>
    </subcellularLocation>
</comment>
<feature type="transmembrane region" description="Helical" evidence="8">
    <location>
        <begin position="246"/>
        <end position="268"/>
    </location>
</feature>
<dbReference type="Pfam" id="PF01594">
    <property type="entry name" value="AI-2E_transport"/>
    <property type="match status" value="1"/>
</dbReference>
<keyword evidence="6 8" id="KW-1133">Transmembrane helix</keyword>
<keyword evidence="4" id="KW-1003">Cell membrane</keyword>
<feature type="transmembrane region" description="Helical" evidence="8">
    <location>
        <begin position="130"/>
        <end position="146"/>
    </location>
</feature>
<dbReference type="EMBL" id="BAAACW010000032">
    <property type="protein sequence ID" value="GAA0355155.1"/>
    <property type="molecule type" value="Genomic_DNA"/>
</dbReference>
<feature type="transmembrane region" description="Helical" evidence="8">
    <location>
        <begin position="190"/>
        <end position="214"/>
    </location>
</feature>
<reference evidence="9 10" key="1">
    <citation type="journal article" date="2019" name="Int. J. Syst. Evol. Microbiol.">
        <title>The Global Catalogue of Microorganisms (GCM) 10K type strain sequencing project: providing services to taxonomists for standard genome sequencing and annotation.</title>
        <authorList>
            <consortium name="The Broad Institute Genomics Platform"/>
            <consortium name="The Broad Institute Genome Sequencing Center for Infectious Disease"/>
            <person name="Wu L."/>
            <person name="Ma J."/>
        </authorList>
    </citation>
    <scope>NUCLEOTIDE SEQUENCE [LARGE SCALE GENOMIC DNA]</scope>
    <source>
        <strain evidence="9 10">JCM 12662</strain>
    </source>
</reference>